<name>A0A380K620_9STRE</name>
<evidence type="ECO:0000256" key="1">
    <source>
        <dbReference type="ARBA" id="ARBA00004241"/>
    </source>
</evidence>
<dbReference type="Pfam" id="PF15980">
    <property type="entry name" value="ComGF"/>
    <property type="match status" value="1"/>
</dbReference>
<dbReference type="NCBIfam" id="TIGR02532">
    <property type="entry name" value="IV_pilin_GFxxxE"/>
    <property type="match status" value="1"/>
</dbReference>
<organism evidence="3 4">
    <name type="scientific">Streptococcus hyointestinalis</name>
    <dbReference type="NCBI Taxonomy" id="1337"/>
    <lineage>
        <taxon>Bacteria</taxon>
        <taxon>Bacillati</taxon>
        <taxon>Bacillota</taxon>
        <taxon>Bacilli</taxon>
        <taxon>Lactobacillales</taxon>
        <taxon>Streptococcaceae</taxon>
        <taxon>Streptococcus</taxon>
    </lineage>
</organism>
<reference evidence="3 4" key="1">
    <citation type="submission" date="2018-06" db="EMBL/GenBank/DDBJ databases">
        <authorList>
            <consortium name="Pathogen Informatics"/>
            <person name="Doyle S."/>
        </authorList>
    </citation>
    <scope>NUCLEOTIDE SEQUENCE [LARGE SCALE GENOMIC DNA]</scope>
    <source>
        <strain evidence="3 4">NCTC12224</strain>
    </source>
</reference>
<dbReference type="InterPro" id="IPR016977">
    <property type="entry name" value="ComGF"/>
</dbReference>
<dbReference type="EMBL" id="UHFN01000007">
    <property type="protein sequence ID" value="SUN59648.1"/>
    <property type="molecule type" value="Genomic_DNA"/>
</dbReference>
<dbReference type="NCBIfam" id="NF041002">
    <property type="entry name" value="pilin_ComGF"/>
    <property type="match status" value="1"/>
</dbReference>
<evidence type="ECO:0000313" key="4">
    <source>
        <dbReference type="Proteomes" id="UP000254924"/>
    </source>
</evidence>
<dbReference type="GO" id="GO:0030420">
    <property type="term" value="P:establishment of competence for transformation"/>
    <property type="evidence" value="ECO:0007669"/>
    <property type="project" value="UniProtKB-KW"/>
</dbReference>
<evidence type="ECO:0000313" key="3">
    <source>
        <dbReference type="EMBL" id="SUN59648.1"/>
    </source>
</evidence>
<gene>
    <name evidence="3" type="ORF">NCTC12224_00483</name>
</gene>
<keyword evidence="4" id="KW-1185">Reference proteome</keyword>
<dbReference type="RefSeq" id="WP_115268053.1">
    <property type="nucleotide sequence ID" value="NZ_JBNPNB010000045.1"/>
</dbReference>
<dbReference type="Proteomes" id="UP000254924">
    <property type="component" value="Unassembled WGS sequence"/>
</dbReference>
<proteinExistence type="predicted"/>
<keyword evidence="2" id="KW-0178">Competence</keyword>
<comment type="subcellular location">
    <subcellularLocation>
        <location evidence="1">Cell surface</location>
    </subcellularLocation>
</comment>
<sequence length="145" mass="16560">MRLKSKLKAFTLLECLIALLVISGSVLVYQGLTRTLSSNIHYFSSNHQSNWLLFAKQLQSEWENCQLDHVTEQKVYVKKGNQDLAYGLSTSDDFRKTNGNNKGYQPMLFGLKACQVQETNGLVTLHLTFKDGLERTFIYDFKAQS</sequence>
<dbReference type="AlphaFoldDB" id="A0A380K620"/>
<dbReference type="PIRSF" id="PIRSF031611">
    <property type="entry name" value="Competence_ComGF"/>
    <property type="match status" value="1"/>
</dbReference>
<dbReference type="OrthoDB" id="2231423at2"/>
<accession>A0A380K620</accession>
<dbReference type="GO" id="GO:0009986">
    <property type="term" value="C:cell surface"/>
    <property type="evidence" value="ECO:0007669"/>
    <property type="project" value="UniProtKB-SubCell"/>
</dbReference>
<evidence type="ECO:0000256" key="2">
    <source>
        <dbReference type="ARBA" id="ARBA00023287"/>
    </source>
</evidence>
<protein>
    <submittedName>
        <fullName evidence="3">ComG operon protein 6</fullName>
    </submittedName>
</protein>
<dbReference type="GeneID" id="78355946"/>
<dbReference type="InterPro" id="IPR012902">
    <property type="entry name" value="N_methyl_site"/>
</dbReference>